<dbReference type="AlphaFoldDB" id="A0AAV7V6S4"/>
<dbReference type="EMBL" id="JANPWB010000004">
    <property type="protein sequence ID" value="KAJ1195737.1"/>
    <property type="molecule type" value="Genomic_DNA"/>
</dbReference>
<sequence>MRGDPRDRDAAFWCLHWQREDSVNPREISSQLLMQRGGRLPPWDAHQEKQSRRQQERRYNVEVVVLATLLQFFRLPARSAVGFLAEGEEGDAEEL</sequence>
<reference evidence="1" key="1">
    <citation type="journal article" date="2022" name="bioRxiv">
        <title>Sequencing and chromosome-scale assembly of the giantPleurodeles waltlgenome.</title>
        <authorList>
            <person name="Brown T."/>
            <person name="Elewa A."/>
            <person name="Iarovenko S."/>
            <person name="Subramanian E."/>
            <person name="Araus A.J."/>
            <person name="Petzold A."/>
            <person name="Susuki M."/>
            <person name="Suzuki K.-i.T."/>
            <person name="Hayashi T."/>
            <person name="Toyoda A."/>
            <person name="Oliveira C."/>
            <person name="Osipova E."/>
            <person name="Leigh N.D."/>
            <person name="Simon A."/>
            <person name="Yun M.H."/>
        </authorList>
    </citation>
    <scope>NUCLEOTIDE SEQUENCE</scope>
    <source>
        <strain evidence="1">20211129_DDA</strain>
        <tissue evidence="1">Liver</tissue>
    </source>
</reference>
<comment type="caution">
    <text evidence="1">The sequence shown here is derived from an EMBL/GenBank/DDBJ whole genome shotgun (WGS) entry which is preliminary data.</text>
</comment>
<organism evidence="1 2">
    <name type="scientific">Pleurodeles waltl</name>
    <name type="common">Iberian ribbed newt</name>
    <dbReference type="NCBI Taxonomy" id="8319"/>
    <lineage>
        <taxon>Eukaryota</taxon>
        <taxon>Metazoa</taxon>
        <taxon>Chordata</taxon>
        <taxon>Craniata</taxon>
        <taxon>Vertebrata</taxon>
        <taxon>Euteleostomi</taxon>
        <taxon>Amphibia</taxon>
        <taxon>Batrachia</taxon>
        <taxon>Caudata</taxon>
        <taxon>Salamandroidea</taxon>
        <taxon>Salamandridae</taxon>
        <taxon>Pleurodelinae</taxon>
        <taxon>Pleurodeles</taxon>
    </lineage>
</organism>
<protein>
    <submittedName>
        <fullName evidence="1">Uncharacterized protein</fullName>
    </submittedName>
</protein>
<proteinExistence type="predicted"/>
<name>A0AAV7V6S4_PLEWA</name>
<dbReference type="Proteomes" id="UP001066276">
    <property type="component" value="Chromosome 2_2"/>
</dbReference>
<accession>A0AAV7V6S4</accession>
<evidence type="ECO:0000313" key="1">
    <source>
        <dbReference type="EMBL" id="KAJ1195737.1"/>
    </source>
</evidence>
<gene>
    <name evidence="1" type="ORF">NDU88_005005</name>
</gene>
<evidence type="ECO:0000313" key="2">
    <source>
        <dbReference type="Proteomes" id="UP001066276"/>
    </source>
</evidence>
<keyword evidence="2" id="KW-1185">Reference proteome</keyword>